<sequence>MPSESNISGKISPLQSCGPGEAGPVEGAKERCIMYRVILRANGKGKGVPSASSRLGKFLGIPEPPRSDTSKLISTFIKINNPRNPGMKKDGRCMEKLKALLEGKDRVGAPEIAKLLSQQFVNSA</sequence>
<gene>
    <name evidence="3" type="ORF">COLO4_11281</name>
</gene>
<name>A0A1R3K535_9ROSI</name>
<evidence type="ECO:0000313" key="3">
    <source>
        <dbReference type="EMBL" id="OMP02207.1"/>
    </source>
</evidence>
<evidence type="ECO:0000313" key="4">
    <source>
        <dbReference type="Proteomes" id="UP000187203"/>
    </source>
</evidence>
<dbReference type="PANTHER" id="PTHR13844">
    <property type="entry name" value="SWI/SNF-RELATED MATRIX-ASSOCIATED ACTIN-DEPENDENT REGULATOR OF CHROMATIN SUBFAMILY D"/>
    <property type="match status" value="1"/>
</dbReference>
<dbReference type="EMBL" id="AWUE01014666">
    <property type="protein sequence ID" value="OMP02207.1"/>
    <property type="molecule type" value="Genomic_DNA"/>
</dbReference>
<dbReference type="Proteomes" id="UP000187203">
    <property type="component" value="Unassembled WGS sequence"/>
</dbReference>
<dbReference type="STRING" id="93759.A0A1R3K535"/>
<proteinExistence type="predicted"/>
<protein>
    <recommendedName>
        <fullName evidence="2">DM2 domain-containing protein</fullName>
    </recommendedName>
</protein>
<feature type="region of interest" description="Disordered" evidence="1">
    <location>
        <begin position="1"/>
        <end position="25"/>
    </location>
</feature>
<feature type="domain" description="DM2" evidence="2">
    <location>
        <begin position="52"/>
        <end position="119"/>
    </location>
</feature>
<evidence type="ECO:0000256" key="1">
    <source>
        <dbReference type="SAM" id="MobiDB-lite"/>
    </source>
</evidence>
<organism evidence="3 4">
    <name type="scientific">Corchorus olitorius</name>
    <dbReference type="NCBI Taxonomy" id="93759"/>
    <lineage>
        <taxon>Eukaryota</taxon>
        <taxon>Viridiplantae</taxon>
        <taxon>Streptophyta</taxon>
        <taxon>Embryophyta</taxon>
        <taxon>Tracheophyta</taxon>
        <taxon>Spermatophyta</taxon>
        <taxon>Magnoliopsida</taxon>
        <taxon>eudicotyledons</taxon>
        <taxon>Gunneridae</taxon>
        <taxon>Pentapetalae</taxon>
        <taxon>rosids</taxon>
        <taxon>malvids</taxon>
        <taxon>Malvales</taxon>
        <taxon>Malvaceae</taxon>
        <taxon>Grewioideae</taxon>
        <taxon>Apeibeae</taxon>
        <taxon>Corchorus</taxon>
    </lineage>
</organism>
<evidence type="ECO:0000259" key="2">
    <source>
        <dbReference type="Pfam" id="PF02201"/>
    </source>
</evidence>
<feature type="compositionally biased region" description="Polar residues" evidence="1">
    <location>
        <begin position="1"/>
        <end position="15"/>
    </location>
</feature>
<dbReference type="OrthoDB" id="1164142at2759"/>
<comment type="caution">
    <text evidence="3">The sequence shown here is derived from an EMBL/GenBank/DDBJ whole genome shotgun (WGS) entry which is preliminary data.</text>
</comment>
<dbReference type="InterPro" id="IPR003121">
    <property type="entry name" value="SWIB_MDM2_domain"/>
</dbReference>
<reference evidence="4" key="1">
    <citation type="submission" date="2013-09" db="EMBL/GenBank/DDBJ databases">
        <title>Corchorus olitorius genome sequencing.</title>
        <authorList>
            <person name="Alam M."/>
            <person name="Haque M.S."/>
            <person name="Islam M.S."/>
            <person name="Emdad E.M."/>
            <person name="Islam M.M."/>
            <person name="Ahmed B."/>
            <person name="Halim A."/>
            <person name="Hossen Q.M.M."/>
            <person name="Hossain M.Z."/>
            <person name="Ahmed R."/>
            <person name="Khan M.M."/>
            <person name="Islam R."/>
            <person name="Rashid M.M."/>
            <person name="Khan S.A."/>
            <person name="Rahman M.S."/>
            <person name="Alam M."/>
            <person name="Yahiya A.S."/>
            <person name="Khan M.S."/>
            <person name="Azam M.S."/>
            <person name="Haque T."/>
            <person name="Lashkar M.Z.H."/>
            <person name="Akhand A.I."/>
            <person name="Morshed G."/>
            <person name="Roy S."/>
            <person name="Uddin K.S."/>
            <person name="Rabeya T."/>
            <person name="Hossain A.S."/>
            <person name="Chowdhury A."/>
            <person name="Snigdha A.R."/>
            <person name="Mortoza M.S."/>
            <person name="Matin S.A."/>
            <person name="Hoque S.M.E."/>
            <person name="Islam M.K."/>
            <person name="Roy D.K."/>
            <person name="Haider R."/>
            <person name="Moosa M.M."/>
            <person name="Elias S.M."/>
            <person name="Hasan A.M."/>
            <person name="Jahan S."/>
            <person name="Shafiuddin M."/>
            <person name="Mahmood N."/>
            <person name="Shommy N.S."/>
        </authorList>
    </citation>
    <scope>NUCLEOTIDE SEQUENCE [LARGE SCALE GENOMIC DNA]</scope>
    <source>
        <strain evidence="4">cv. O-4</strain>
    </source>
</reference>
<dbReference type="CDD" id="cd10567">
    <property type="entry name" value="SWIB-MDM2_like"/>
    <property type="match status" value="1"/>
</dbReference>
<dbReference type="Gene3D" id="1.10.245.10">
    <property type="entry name" value="SWIB/MDM2 domain"/>
    <property type="match status" value="1"/>
</dbReference>
<dbReference type="Pfam" id="PF02201">
    <property type="entry name" value="SWIB"/>
    <property type="match status" value="1"/>
</dbReference>
<dbReference type="AlphaFoldDB" id="A0A1R3K535"/>
<dbReference type="SUPFAM" id="SSF47592">
    <property type="entry name" value="SWIB/MDM2 domain"/>
    <property type="match status" value="1"/>
</dbReference>
<accession>A0A1R3K535</accession>
<dbReference type="InterPro" id="IPR036885">
    <property type="entry name" value="SWIB_MDM2_dom_sf"/>
</dbReference>
<keyword evidence="4" id="KW-1185">Reference proteome</keyword>